<feature type="transmembrane region" description="Helical" evidence="1">
    <location>
        <begin position="94"/>
        <end position="117"/>
    </location>
</feature>
<keyword evidence="2" id="KW-0732">Signal</keyword>
<comment type="caution">
    <text evidence="3">The sequence shown here is derived from an EMBL/GenBank/DDBJ whole genome shotgun (WGS) entry which is preliminary data.</text>
</comment>
<dbReference type="EMBL" id="NCKU01003322">
    <property type="protein sequence ID" value="RWS07753.1"/>
    <property type="molecule type" value="Genomic_DNA"/>
</dbReference>
<protein>
    <submittedName>
        <fullName evidence="3">Tetraspanin-13-like isoform X1</fullName>
    </submittedName>
</protein>
<name>A0A3S5WGU9_9ACAR</name>
<evidence type="ECO:0000313" key="4">
    <source>
        <dbReference type="Proteomes" id="UP000285301"/>
    </source>
</evidence>
<evidence type="ECO:0000256" key="1">
    <source>
        <dbReference type="SAM" id="Phobius"/>
    </source>
</evidence>
<dbReference type="STRING" id="1965070.A0A3S5WGU9"/>
<keyword evidence="1" id="KW-0472">Membrane</keyword>
<proteinExistence type="predicted"/>
<evidence type="ECO:0000313" key="3">
    <source>
        <dbReference type="EMBL" id="RWS07753.1"/>
    </source>
</evidence>
<dbReference type="OrthoDB" id="5845060at2759"/>
<keyword evidence="1" id="KW-1133">Transmembrane helix</keyword>
<keyword evidence="4" id="KW-1185">Reference proteome</keyword>
<accession>A0A3S5WGU9</accession>
<reference evidence="3 4" key="1">
    <citation type="journal article" date="2018" name="Gigascience">
        <title>Genomes of trombidid mites reveal novel predicted allergens and laterally-transferred genes associated with secondary metabolism.</title>
        <authorList>
            <person name="Dong X."/>
            <person name="Chaisiri K."/>
            <person name="Xia D."/>
            <person name="Armstrong S.D."/>
            <person name="Fang Y."/>
            <person name="Donnelly M.J."/>
            <person name="Kadowaki T."/>
            <person name="McGarry J.W."/>
            <person name="Darby A.C."/>
            <person name="Makepeace B.L."/>
        </authorList>
    </citation>
    <scope>NUCLEOTIDE SEQUENCE [LARGE SCALE GENOMIC DNA]</scope>
    <source>
        <strain evidence="3">UoL-WK</strain>
    </source>
</reference>
<evidence type="ECO:0000256" key="2">
    <source>
        <dbReference type="SAM" id="SignalP"/>
    </source>
</evidence>
<dbReference type="Proteomes" id="UP000285301">
    <property type="component" value="Unassembled WGS sequence"/>
</dbReference>
<sequence length="133" mass="14939">MVILFALFVVQFSIACVCLSVSETQEKEIGRRGWEDSNDNIRLEAQHFFGCCGFDNITKSTEFCLKSKIQCCESKENCNCPNCGPKIMKAIDSALNISGGIGLFFSFTEFIGVWLTVRYRNQKDPRADPSAFI</sequence>
<keyword evidence="1" id="KW-0812">Transmembrane</keyword>
<dbReference type="AlphaFoldDB" id="A0A3S5WGU9"/>
<feature type="signal peptide" evidence="2">
    <location>
        <begin position="1"/>
        <end position="15"/>
    </location>
</feature>
<feature type="chain" id="PRO_5018644149" evidence="2">
    <location>
        <begin position="16"/>
        <end position="133"/>
    </location>
</feature>
<gene>
    <name evidence="3" type="ORF">B4U79_12481</name>
</gene>
<organism evidence="3 4">
    <name type="scientific">Dinothrombium tinctorium</name>
    <dbReference type="NCBI Taxonomy" id="1965070"/>
    <lineage>
        <taxon>Eukaryota</taxon>
        <taxon>Metazoa</taxon>
        <taxon>Ecdysozoa</taxon>
        <taxon>Arthropoda</taxon>
        <taxon>Chelicerata</taxon>
        <taxon>Arachnida</taxon>
        <taxon>Acari</taxon>
        <taxon>Acariformes</taxon>
        <taxon>Trombidiformes</taxon>
        <taxon>Prostigmata</taxon>
        <taxon>Anystina</taxon>
        <taxon>Parasitengona</taxon>
        <taxon>Trombidioidea</taxon>
        <taxon>Trombidiidae</taxon>
        <taxon>Dinothrombium</taxon>
    </lineage>
</organism>